<dbReference type="Proteomes" id="UP000320623">
    <property type="component" value="Unassembled WGS sequence"/>
</dbReference>
<dbReference type="EMBL" id="FAOO01000009">
    <property type="protein sequence ID" value="CUU06020.1"/>
    <property type="molecule type" value="Genomic_DNA"/>
</dbReference>
<sequence length="82" mass="9713">MERKKFGYLELRTQKLGEGFTRIELDFKGRYIWTTCRSGEESKAVVELLRELFEDEIESLQRICEEMKIDIGSIFKFEAIKG</sequence>
<evidence type="ECO:0000313" key="1">
    <source>
        <dbReference type="EMBL" id="CUU06020.1"/>
    </source>
</evidence>
<accession>A0A0S4N409</accession>
<evidence type="ECO:0000313" key="2">
    <source>
        <dbReference type="Proteomes" id="UP000320623"/>
    </source>
</evidence>
<keyword evidence="2" id="KW-1185">Reference proteome</keyword>
<gene>
    <name evidence="1" type="ORF">JGI1_01377</name>
</gene>
<proteinExistence type="predicted"/>
<dbReference type="AlphaFoldDB" id="A0A0S4N409"/>
<protein>
    <recommendedName>
        <fullName evidence="3">PqqD family protein</fullName>
    </recommendedName>
</protein>
<dbReference type="STRING" id="1643428.GCA_001442855_01348"/>
<evidence type="ECO:0008006" key="3">
    <source>
        <dbReference type="Google" id="ProtNLM"/>
    </source>
</evidence>
<dbReference type="RefSeq" id="WP_140945125.1">
    <property type="nucleotide sequence ID" value="NZ_FAOO01000009.1"/>
</dbReference>
<name>A0A0S4N409_9BACT</name>
<organism evidence="1 2">
    <name type="scientific">Candidatus Thermokryptus mobilis</name>
    <dbReference type="NCBI Taxonomy" id="1643428"/>
    <lineage>
        <taxon>Bacteria</taxon>
        <taxon>Pseudomonadati</taxon>
        <taxon>Candidatus Kryptoniota</taxon>
        <taxon>Candidatus Thermokryptus</taxon>
    </lineage>
</organism>
<dbReference type="OrthoDB" id="9799758at2"/>
<reference evidence="2" key="1">
    <citation type="submission" date="2015-11" db="EMBL/GenBank/DDBJ databases">
        <authorList>
            <person name="Varghese N."/>
        </authorList>
    </citation>
    <scope>NUCLEOTIDE SEQUENCE [LARGE SCALE GENOMIC DNA]</scope>
</reference>